<dbReference type="Proteomes" id="UP000600565">
    <property type="component" value="Unassembled WGS sequence"/>
</dbReference>
<proteinExistence type="predicted"/>
<dbReference type="EMBL" id="JACSPW010000005">
    <property type="protein sequence ID" value="MBD8032910.1"/>
    <property type="molecule type" value="Genomic_DNA"/>
</dbReference>
<evidence type="ECO:0000313" key="2">
    <source>
        <dbReference type="Proteomes" id="UP000600565"/>
    </source>
</evidence>
<accession>A0ABR8XLV8</accession>
<name>A0ABR8XLV8_9BACL</name>
<reference evidence="1 2" key="1">
    <citation type="submission" date="2020-08" db="EMBL/GenBank/DDBJ databases">
        <title>A Genomic Blueprint of the Chicken Gut Microbiome.</title>
        <authorList>
            <person name="Gilroy R."/>
            <person name="Ravi A."/>
            <person name="Getino M."/>
            <person name="Pursley I."/>
            <person name="Horton D.L."/>
            <person name="Alikhan N.-F."/>
            <person name="Baker D."/>
            <person name="Gharbi K."/>
            <person name="Hall N."/>
            <person name="Watson M."/>
            <person name="Adriaenssens E.M."/>
            <person name="Foster-Nyarko E."/>
            <person name="Jarju S."/>
            <person name="Secka A."/>
            <person name="Antonio M."/>
            <person name="Oren A."/>
            <person name="Chaudhuri R."/>
            <person name="La Ragione R.M."/>
            <person name="Hildebrand F."/>
            <person name="Pallen M.J."/>
        </authorList>
    </citation>
    <scope>NUCLEOTIDE SEQUENCE [LARGE SCALE GENOMIC DNA]</scope>
    <source>
        <strain evidence="1 2">Sa1YVA6</strain>
    </source>
</reference>
<gene>
    <name evidence="1" type="ORF">H9632_07500</name>
</gene>
<sequence length="55" mass="6177">MKKIDLSLLPEKMVERLLEKGINLSDISSEEKVLTEGSIIMNTISTKCPLQKCDL</sequence>
<protein>
    <submittedName>
        <fullName evidence="1">Uncharacterized protein</fullName>
    </submittedName>
</protein>
<evidence type="ECO:0000313" key="1">
    <source>
        <dbReference type="EMBL" id="MBD8032910.1"/>
    </source>
</evidence>
<comment type="caution">
    <text evidence="1">The sequence shown here is derived from an EMBL/GenBank/DDBJ whole genome shotgun (WGS) entry which is preliminary data.</text>
</comment>
<organism evidence="1 2">
    <name type="scientific">Solibacillus merdavium</name>
    <dbReference type="NCBI Taxonomy" id="2762218"/>
    <lineage>
        <taxon>Bacteria</taxon>
        <taxon>Bacillati</taxon>
        <taxon>Bacillota</taxon>
        <taxon>Bacilli</taxon>
        <taxon>Bacillales</taxon>
        <taxon>Caryophanaceae</taxon>
        <taxon>Solibacillus</taxon>
    </lineage>
</organism>
<keyword evidence="2" id="KW-1185">Reference proteome</keyword>
<dbReference type="RefSeq" id="WP_191703491.1">
    <property type="nucleotide sequence ID" value="NZ_JACSPW010000005.1"/>
</dbReference>